<sequence>MSTFTGGTGTRRLAGTSVAAAHVTGAAALLFRANPSLDASQAQSELTWRAYPPGLDNDRGNGLMELLVSNSTFFYKQSNVALTPLGASRTLDVRNNNGFSHVGLDL</sequence>
<name>A0ABP7BMY1_9ACTN</name>
<comment type="caution">
    <text evidence="3">The sequence shown here is derived from an EMBL/GenBank/DDBJ whole genome shotgun (WGS) entry which is preliminary data.</text>
</comment>
<gene>
    <name evidence="3" type="ORF">GCM10022224_031790</name>
</gene>
<protein>
    <recommendedName>
        <fullName evidence="2">Peptidase S8/S53 domain-containing protein</fullName>
    </recommendedName>
</protein>
<evidence type="ECO:0000256" key="1">
    <source>
        <dbReference type="PROSITE-ProRule" id="PRU01240"/>
    </source>
</evidence>
<dbReference type="InterPro" id="IPR000209">
    <property type="entry name" value="Peptidase_S8/S53_dom"/>
</dbReference>
<dbReference type="Proteomes" id="UP001500902">
    <property type="component" value="Unassembled WGS sequence"/>
</dbReference>
<dbReference type="PROSITE" id="PS51892">
    <property type="entry name" value="SUBTILASE"/>
    <property type="match status" value="1"/>
</dbReference>
<reference evidence="4" key="1">
    <citation type="journal article" date="2019" name="Int. J. Syst. Evol. Microbiol.">
        <title>The Global Catalogue of Microorganisms (GCM) 10K type strain sequencing project: providing services to taxonomists for standard genome sequencing and annotation.</title>
        <authorList>
            <consortium name="The Broad Institute Genomics Platform"/>
            <consortium name="The Broad Institute Genome Sequencing Center for Infectious Disease"/>
            <person name="Wu L."/>
            <person name="Ma J."/>
        </authorList>
    </citation>
    <scope>NUCLEOTIDE SEQUENCE [LARGE SCALE GENOMIC DNA]</scope>
    <source>
        <strain evidence="4">JCM 16904</strain>
    </source>
</reference>
<proteinExistence type="inferred from homology"/>
<evidence type="ECO:0000313" key="4">
    <source>
        <dbReference type="Proteomes" id="UP001500902"/>
    </source>
</evidence>
<dbReference type="Pfam" id="PF00082">
    <property type="entry name" value="Peptidase_S8"/>
    <property type="match status" value="1"/>
</dbReference>
<dbReference type="SUPFAM" id="SSF52743">
    <property type="entry name" value="Subtilisin-like"/>
    <property type="match status" value="1"/>
</dbReference>
<evidence type="ECO:0000313" key="3">
    <source>
        <dbReference type="EMBL" id="GAA3665109.1"/>
    </source>
</evidence>
<comment type="caution">
    <text evidence="1">Lacks conserved residue(s) required for the propagation of feature annotation.</text>
</comment>
<feature type="domain" description="Peptidase S8/S53" evidence="2">
    <location>
        <begin position="5"/>
        <end position="62"/>
    </location>
</feature>
<dbReference type="InterPro" id="IPR036852">
    <property type="entry name" value="Peptidase_S8/S53_dom_sf"/>
</dbReference>
<comment type="similarity">
    <text evidence="1">Belongs to the peptidase S8 family.</text>
</comment>
<accession>A0ABP7BMY1</accession>
<evidence type="ECO:0000259" key="2">
    <source>
        <dbReference type="Pfam" id="PF00082"/>
    </source>
</evidence>
<dbReference type="Gene3D" id="3.40.50.200">
    <property type="entry name" value="Peptidase S8/S53 domain"/>
    <property type="match status" value="1"/>
</dbReference>
<organism evidence="3 4">
    <name type="scientific">Nonomuraea antimicrobica</name>
    <dbReference type="NCBI Taxonomy" id="561173"/>
    <lineage>
        <taxon>Bacteria</taxon>
        <taxon>Bacillati</taxon>
        <taxon>Actinomycetota</taxon>
        <taxon>Actinomycetes</taxon>
        <taxon>Streptosporangiales</taxon>
        <taxon>Streptosporangiaceae</taxon>
        <taxon>Nonomuraea</taxon>
    </lineage>
</organism>
<dbReference type="EMBL" id="BAAAZP010000060">
    <property type="protein sequence ID" value="GAA3665109.1"/>
    <property type="molecule type" value="Genomic_DNA"/>
</dbReference>
<keyword evidence="4" id="KW-1185">Reference proteome</keyword>